<dbReference type="OrthoDB" id="8401at10239"/>
<proteinExistence type="predicted"/>
<evidence type="ECO:0000313" key="2">
    <source>
        <dbReference type="Proteomes" id="UP000204083"/>
    </source>
</evidence>
<dbReference type="EMBL" id="KX557285">
    <property type="protein sequence ID" value="AOE44823.1"/>
    <property type="molecule type" value="Genomic_DNA"/>
</dbReference>
<evidence type="ECO:0000313" key="1">
    <source>
        <dbReference type="EMBL" id="AOE44823.1"/>
    </source>
</evidence>
<dbReference type="GeneID" id="29078278"/>
<name>A0A1B3B1B6_9CAUD</name>
<accession>A0A1B3B1B6</accession>
<dbReference type="Proteomes" id="UP000204083">
    <property type="component" value="Segment"/>
</dbReference>
<sequence>MMIELKTKFFAFGGDGGYQTAGDIVTQTIDGVDLNALWAEYQETIALWNERRLGLAGLLTFPVTNLIENVPQVGDAVFQEASEFGEPEAGKIPVSYIQLGYDFKWYDVASRWTWMFLADADVRQIDALHNAYLNGDARLVFRKIMEAIFDNRNRSADINSQAYNVYPLYNGDGMVPPDYGVNEFEGTHSHYLVSGGTEIDPGDLENATEHIEEHGYSKENGTTLVHLVNKAQAKVIRTFRQGQTTNGVVANYDFIPSVNESPIILPAEGILGSRPPSTWQGLRVLGSYNDALIIEHFAIPTLYMLTFASGGLGQMGNLVGLREHANPAYRGLRLIAGNQQGYPLTESFYSRGFGTGIRQRGGGVVTQIKASGSYDIPTQYRKGSGLG</sequence>
<dbReference type="RefSeq" id="YP_009277750.1">
    <property type="nucleotide sequence ID" value="NC_031001.1"/>
</dbReference>
<gene>
    <name evidence="1" type="primary">11</name>
    <name evidence="1" type="ORF">SEA_TERAPIN_11</name>
</gene>
<organism evidence="1 2">
    <name type="scientific">Gordonia phage Terapin</name>
    <dbReference type="NCBI Taxonomy" id="1887654"/>
    <lineage>
        <taxon>Viruses</taxon>
        <taxon>Duplodnaviria</taxon>
        <taxon>Heunggongvirae</taxon>
        <taxon>Uroviricota</taxon>
        <taxon>Caudoviricetes</taxon>
        <taxon>Terapinvirus</taxon>
        <taxon>Terapinvirus terapin</taxon>
    </lineage>
</organism>
<reference evidence="1 2" key="1">
    <citation type="submission" date="2016-07" db="EMBL/GenBank/DDBJ databases">
        <authorList>
            <person name="Montgomery M.T."/>
            <person name="Pope W.H."/>
            <person name="Garlena R.A."/>
            <person name="Russell D.A."/>
            <person name="Jacobs-Sera D."/>
            <person name="Hendrix R.W."/>
            <person name="Hatfull G.F."/>
        </authorList>
    </citation>
    <scope>NUCLEOTIDE SEQUENCE [LARGE SCALE GENOMIC DNA]</scope>
</reference>
<dbReference type="KEGG" id="vg:29078278"/>
<protein>
    <submittedName>
        <fullName evidence="1">Major capsid protein</fullName>
    </submittedName>
</protein>
<keyword evidence="2" id="KW-1185">Reference proteome</keyword>